<name>A0ABN8QYL3_9CNID</name>
<dbReference type="Proteomes" id="UP001159427">
    <property type="component" value="Unassembled WGS sequence"/>
</dbReference>
<organism evidence="2 3">
    <name type="scientific">Porites evermanni</name>
    <dbReference type="NCBI Taxonomy" id="104178"/>
    <lineage>
        <taxon>Eukaryota</taxon>
        <taxon>Metazoa</taxon>
        <taxon>Cnidaria</taxon>
        <taxon>Anthozoa</taxon>
        <taxon>Hexacorallia</taxon>
        <taxon>Scleractinia</taxon>
        <taxon>Fungiina</taxon>
        <taxon>Poritidae</taxon>
        <taxon>Porites</taxon>
    </lineage>
</organism>
<comment type="caution">
    <text evidence="2">The sequence shown here is derived from an EMBL/GenBank/DDBJ whole genome shotgun (WGS) entry which is preliminary data.</text>
</comment>
<sequence>MAESMNSSRIRGMRLGTSDESTSLNPKLVSLVKEYQESAVKEKRNKKKRNRRAKLKGKLAIGKSLKDWKITPTGGKTLKHFESRTEAASAVGRLTSQADERRRLHSNLAMDYPYRFLQEMFGCSSKTVTAAKVHLIVLSRGGTPPLQFKFQQCVSPEVLNELSEFFKRDSVSRPSSCQSVVMDGEETPIRYRKDNVKELVYQ</sequence>
<feature type="region of interest" description="Disordered" evidence="1">
    <location>
        <begin position="36"/>
        <end position="56"/>
    </location>
</feature>
<gene>
    <name evidence="2" type="ORF">PEVE_00008178</name>
</gene>
<accession>A0ABN8QYL3</accession>
<feature type="compositionally biased region" description="Basic residues" evidence="1">
    <location>
        <begin position="43"/>
        <end position="56"/>
    </location>
</feature>
<protein>
    <submittedName>
        <fullName evidence="2">Uncharacterized protein</fullName>
    </submittedName>
</protein>
<dbReference type="EMBL" id="CALNXI010001556">
    <property type="protein sequence ID" value="CAH3172019.1"/>
    <property type="molecule type" value="Genomic_DNA"/>
</dbReference>
<evidence type="ECO:0000313" key="2">
    <source>
        <dbReference type="EMBL" id="CAH3172019.1"/>
    </source>
</evidence>
<proteinExistence type="predicted"/>
<keyword evidence="3" id="KW-1185">Reference proteome</keyword>
<evidence type="ECO:0000256" key="1">
    <source>
        <dbReference type="SAM" id="MobiDB-lite"/>
    </source>
</evidence>
<reference evidence="2 3" key="1">
    <citation type="submission" date="2022-05" db="EMBL/GenBank/DDBJ databases">
        <authorList>
            <consortium name="Genoscope - CEA"/>
            <person name="William W."/>
        </authorList>
    </citation>
    <scope>NUCLEOTIDE SEQUENCE [LARGE SCALE GENOMIC DNA]</scope>
</reference>
<evidence type="ECO:0000313" key="3">
    <source>
        <dbReference type="Proteomes" id="UP001159427"/>
    </source>
</evidence>
<feature type="region of interest" description="Disordered" evidence="1">
    <location>
        <begin position="1"/>
        <end position="22"/>
    </location>
</feature>